<keyword evidence="2" id="KW-1185">Reference proteome</keyword>
<sequence length="51" mass="5774">MVTRVKPNRKTLAPRLFPGPDTYAEKTAVRKMAQRANTAHVIQLGAKLWKL</sequence>
<protein>
    <submittedName>
        <fullName evidence="1">Uncharacterized protein</fullName>
    </submittedName>
</protein>
<evidence type="ECO:0000313" key="2">
    <source>
        <dbReference type="Proteomes" id="UP000093080"/>
    </source>
</evidence>
<dbReference type="AlphaFoldDB" id="A0A1B9F6W5"/>
<proteinExistence type="predicted"/>
<name>A0A1B9F6W5_9BACT</name>
<evidence type="ECO:0000313" key="1">
    <source>
        <dbReference type="EMBL" id="OCC15623.1"/>
    </source>
</evidence>
<dbReference type="STRING" id="1156395.DBT_0974"/>
<gene>
    <name evidence="1" type="ORF">DBT_0974</name>
</gene>
<dbReference type="Proteomes" id="UP000093080">
    <property type="component" value="Unassembled WGS sequence"/>
</dbReference>
<comment type="caution">
    <text evidence="1">The sequence shown here is derived from an EMBL/GenBank/DDBJ whole genome shotgun (WGS) entry which is preliminary data.</text>
</comment>
<dbReference type="EMBL" id="MAGO01000004">
    <property type="protein sequence ID" value="OCC15623.1"/>
    <property type="molecule type" value="Genomic_DNA"/>
</dbReference>
<accession>A0A1B9F6W5</accession>
<reference evidence="1 2" key="1">
    <citation type="submission" date="2016-06" db="EMBL/GenBank/DDBJ databases">
        <title>Respiratory ammonification of nitrate coupled to the oxidation of elemental sulfur in deep-sea autotrophic thermophilic bacteria.</title>
        <authorList>
            <person name="Slobodkina G.B."/>
            <person name="Mardanov A.V."/>
            <person name="Ravin N.V."/>
            <person name="Frolova A.A."/>
            <person name="Viryasiv M.B."/>
            <person name="Chernyh N.A."/>
            <person name="Bonch-Osmolovskaya E.A."/>
            <person name="Slobodkin A.I."/>
        </authorList>
    </citation>
    <scope>NUCLEOTIDE SEQUENCE [LARGE SCALE GENOMIC DNA]</scope>
    <source>
        <strain evidence="1 2">S69</strain>
    </source>
</reference>
<organism evidence="1 2">
    <name type="scientific">Dissulfuribacter thermophilus</name>
    <dbReference type="NCBI Taxonomy" id="1156395"/>
    <lineage>
        <taxon>Bacteria</taxon>
        <taxon>Pseudomonadati</taxon>
        <taxon>Thermodesulfobacteriota</taxon>
        <taxon>Dissulfuribacteria</taxon>
        <taxon>Dissulfuribacterales</taxon>
        <taxon>Dissulfuribacteraceae</taxon>
        <taxon>Dissulfuribacter</taxon>
    </lineage>
</organism>